<keyword evidence="10" id="KW-0472">Membrane</keyword>
<keyword evidence="10" id="KW-0812">Transmembrane</keyword>
<dbReference type="SUPFAM" id="SSF47384">
    <property type="entry name" value="Homodimeric domain of signal transducing histidine kinase"/>
    <property type="match status" value="1"/>
</dbReference>
<comment type="catalytic activity">
    <reaction evidence="1">
        <text>ATP + protein L-histidine = ADP + protein N-phospho-L-histidine.</text>
        <dbReference type="EC" id="2.7.13.3"/>
    </reaction>
</comment>
<dbReference type="Pfam" id="PF00512">
    <property type="entry name" value="HisKA"/>
    <property type="match status" value="1"/>
</dbReference>
<dbReference type="EMBL" id="DRIH01000257">
    <property type="protein sequence ID" value="HEC68553.1"/>
    <property type="molecule type" value="Genomic_DNA"/>
</dbReference>
<keyword evidence="9" id="KW-0175">Coiled coil</keyword>
<name>A0A7C2AEU6_DESA2</name>
<dbReference type="InterPro" id="IPR003594">
    <property type="entry name" value="HATPase_dom"/>
</dbReference>
<dbReference type="GO" id="GO:0000155">
    <property type="term" value="F:phosphorelay sensor kinase activity"/>
    <property type="evidence" value="ECO:0007669"/>
    <property type="project" value="InterPro"/>
</dbReference>
<organism evidence="12">
    <name type="scientific">Desulfofervidus auxilii</name>
    <dbReference type="NCBI Taxonomy" id="1621989"/>
    <lineage>
        <taxon>Bacteria</taxon>
        <taxon>Pseudomonadati</taxon>
        <taxon>Thermodesulfobacteriota</taxon>
        <taxon>Candidatus Desulfofervidia</taxon>
        <taxon>Candidatus Desulfofervidales</taxon>
        <taxon>Candidatus Desulfofervidaceae</taxon>
        <taxon>Candidatus Desulfofervidus</taxon>
    </lineage>
</organism>
<keyword evidence="5" id="KW-0547">Nucleotide-binding</keyword>
<dbReference type="SMART" id="SM00387">
    <property type="entry name" value="HATPase_c"/>
    <property type="match status" value="1"/>
</dbReference>
<evidence type="ECO:0000256" key="2">
    <source>
        <dbReference type="ARBA" id="ARBA00012438"/>
    </source>
</evidence>
<comment type="caution">
    <text evidence="12">The sequence shown here is derived from an EMBL/GenBank/DDBJ whole genome shotgun (WGS) entry which is preliminary data.</text>
</comment>
<keyword evidence="4" id="KW-0808">Transferase</keyword>
<dbReference type="PROSITE" id="PS50109">
    <property type="entry name" value="HIS_KIN"/>
    <property type="match status" value="1"/>
</dbReference>
<evidence type="ECO:0000313" key="12">
    <source>
        <dbReference type="EMBL" id="HEC68553.1"/>
    </source>
</evidence>
<sequence>MHSRQSVRPFKLVKYFSYSSFFLILFASLTLSFIVSKGAKSLILQKSEEYALLVAKNLNHQVFLQFTLPTVAVFGRIRLREKVQFERLDRIVKNTIHGFDIEQVNIYDVKGTIAYSTNKELVGKKLTLPPEFQMAKKGNLASRLEKNKLKTYAPFRAEKALAQETTLVLGIFEITQDLSKDYKIIKNFHTTVIASSIFIMGLLFLGLTLIVKRAERIIEARAEERRRLEDRLRKTEHLANLGEMVAAVSHEIKNPLGVISSTAELLQNRKKEDETQAQLAQIILEETKRLNQTLSEFLEFARPEIPKFAPCTVTEVLDKLLSFLIPDFQSHRIEVIKEYRDNPVIEADSNLLHRAFLNIIMNAIQAMPSGGQLKVTVEAVPDNKGVVIMFTDTGSGMQEEVLENIFTPFFTTKEKGSGLGLSIVKKIIENHEGRVKIESKIGKGTRVIVFLP</sequence>
<keyword evidence="7" id="KW-0067">ATP-binding</keyword>
<dbReference type="PRINTS" id="PR00344">
    <property type="entry name" value="BCTRLSENSOR"/>
</dbReference>
<evidence type="ECO:0000256" key="7">
    <source>
        <dbReference type="ARBA" id="ARBA00022840"/>
    </source>
</evidence>
<accession>A0A7C2AEU6</accession>
<dbReference type="InterPro" id="IPR004358">
    <property type="entry name" value="Sig_transdc_His_kin-like_C"/>
</dbReference>
<dbReference type="PANTHER" id="PTHR43065">
    <property type="entry name" value="SENSOR HISTIDINE KINASE"/>
    <property type="match status" value="1"/>
</dbReference>
<dbReference type="InterPro" id="IPR036890">
    <property type="entry name" value="HATPase_C_sf"/>
</dbReference>
<keyword evidence="6" id="KW-0418">Kinase</keyword>
<feature type="transmembrane region" description="Helical" evidence="10">
    <location>
        <begin position="62"/>
        <end position="79"/>
    </location>
</feature>
<dbReference type="SUPFAM" id="SSF55874">
    <property type="entry name" value="ATPase domain of HSP90 chaperone/DNA topoisomerase II/histidine kinase"/>
    <property type="match status" value="1"/>
</dbReference>
<reference evidence="12" key="1">
    <citation type="journal article" date="2020" name="mSystems">
        <title>Genome- and Community-Level Interaction Insights into Carbon Utilization and Element Cycling Functions of Hydrothermarchaeota in Hydrothermal Sediment.</title>
        <authorList>
            <person name="Zhou Z."/>
            <person name="Liu Y."/>
            <person name="Xu W."/>
            <person name="Pan J."/>
            <person name="Luo Z.H."/>
            <person name="Li M."/>
        </authorList>
    </citation>
    <scope>NUCLEOTIDE SEQUENCE [LARGE SCALE GENOMIC DNA]</scope>
    <source>
        <strain evidence="12">HyVt-389</strain>
    </source>
</reference>
<protein>
    <recommendedName>
        <fullName evidence="2">histidine kinase</fullName>
        <ecNumber evidence="2">2.7.13.3</ecNumber>
    </recommendedName>
</protein>
<dbReference type="AlphaFoldDB" id="A0A7C2AEU6"/>
<proteinExistence type="predicted"/>
<dbReference type="InterPro" id="IPR003661">
    <property type="entry name" value="HisK_dim/P_dom"/>
</dbReference>
<dbReference type="InterPro" id="IPR005467">
    <property type="entry name" value="His_kinase_dom"/>
</dbReference>
<keyword evidence="3" id="KW-0597">Phosphoprotein</keyword>
<dbReference type="CDD" id="cd00082">
    <property type="entry name" value="HisKA"/>
    <property type="match status" value="1"/>
</dbReference>
<evidence type="ECO:0000256" key="6">
    <source>
        <dbReference type="ARBA" id="ARBA00022777"/>
    </source>
</evidence>
<evidence type="ECO:0000256" key="10">
    <source>
        <dbReference type="SAM" id="Phobius"/>
    </source>
</evidence>
<feature type="coiled-coil region" evidence="9">
    <location>
        <begin position="211"/>
        <end position="238"/>
    </location>
</feature>
<evidence type="ECO:0000256" key="9">
    <source>
        <dbReference type="SAM" id="Coils"/>
    </source>
</evidence>
<dbReference type="PANTHER" id="PTHR43065:SF10">
    <property type="entry name" value="PEROXIDE STRESS-ACTIVATED HISTIDINE KINASE MAK3"/>
    <property type="match status" value="1"/>
</dbReference>
<dbReference type="Gene3D" id="3.30.565.10">
    <property type="entry name" value="Histidine kinase-like ATPase, C-terminal domain"/>
    <property type="match status" value="1"/>
</dbReference>
<dbReference type="EC" id="2.7.13.3" evidence="2"/>
<dbReference type="SMART" id="SM00388">
    <property type="entry name" value="HisKA"/>
    <property type="match status" value="1"/>
</dbReference>
<feature type="transmembrane region" description="Helical" evidence="10">
    <location>
        <begin position="12"/>
        <end position="35"/>
    </location>
</feature>
<feature type="domain" description="Histidine kinase" evidence="11">
    <location>
        <begin position="247"/>
        <end position="452"/>
    </location>
</feature>
<dbReference type="Pfam" id="PF02518">
    <property type="entry name" value="HATPase_c"/>
    <property type="match status" value="1"/>
</dbReference>
<evidence type="ECO:0000259" key="11">
    <source>
        <dbReference type="PROSITE" id="PS50109"/>
    </source>
</evidence>
<dbReference type="GO" id="GO:0005524">
    <property type="term" value="F:ATP binding"/>
    <property type="evidence" value="ECO:0007669"/>
    <property type="project" value="UniProtKB-KW"/>
</dbReference>
<evidence type="ECO:0000256" key="5">
    <source>
        <dbReference type="ARBA" id="ARBA00022741"/>
    </source>
</evidence>
<evidence type="ECO:0000256" key="8">
    <source>
        <dbReference type="ARBA" id="ARBA00023012"/>
    </source>
</evidence>
<evidence type="ECO:0000256" key="4">
    <source>
        <dbReference type="ARBA" id="ARBA00022679"/>
    </source>
</evidence>
<evidence type="ECO:0000256" key="3">
    <source>
        <dbReference type="ARBA" id="ARBA00022553"/>
    </source>
</evidence>
<keyword evidence="8" id="KW-0902">Two-component regulatory system</keyword>
<keyword evidence="10" id="KW-1133">Transmembrane helix</keyword>
<dbReference type="Proteomes" id="UP000885738">
    <property type="component" value="Unassembled WGS sequence"/>
</dbReference>
<evidence type="ECO:0000256" key="1">
    <source>
        <dbReference type="ARBA" id="ARBA00000085"/>
    </source>
</evidence>
<gene>
    <name evidence="12" type="ORF">ENI35_07105</name>
</gene>
<dbReference type="InterPro" id="IPR036097">
    <property type="entry name" value="HisK_dim/P_sf"/>
</dbReference>
<dbReference type="Gene3D" id="1.10.287.130">
    <property type="match status" value="1"/>
</dbReference>
<feature type="transmembrane region" description="Helical" evidence="10">
    <location>
        <begin position="188"/>
        <end position="211"/>
    </location>
</feature>